<reference evidence="3 5" key="2">
    <citation type="submission" date="2016-10" db="EMBL/GenBank/DDBJ databases">
        <authorList>
            <person name="de Groot N.N."/>
        </authorList>
    </citation>
    <scope>NUCLEOTIDE SEQUENCE [LARGE SCALE GENOMIC DNA]</scope>
    <source>
        <strain evidence="3 5">CGMCC 1.10210</strain>
    </source>
</reference>
<dbReference type="Proteomes" id="UP000182258">
    <property type="component" value="Unassembled WGS sequence"/>
</dbReference>
<dbReference type="STRING" id="728005.SAMN04488059_10758"/>
<evidence type="ECO:0000256" key="1">
    <source>
        <dbReference type="SAM" id="SignalP"/>
    </source>
</evidence>
<dbReference type="EMBL" id="LAPV01000086">
    <property type="protein sequence ID" value="KKC33536.1"/>
    <property type="molecule type" value="Genomic_DNA"/>
</dbReference>
<gene>
    <name evidence="3" type="ORF">SAMN04488059_10758</name>
    <name evidence="2" type="ORF">WH91_07440</name>
</gene>
<dbReference type="Proteomes" id="UP000033519">
    <property type="component" value="Unassembled WGS sequence"/>
</dbReference>
<dbReference type="AlphaFoldDB" id="A0A0F5PYT6"/>
<evidence type="ECO:0000313" key="4">
    <source>
        <dbReference type="Proteomes" id="UP000033519"/>
    </source>
</evidence>
<keyword evidence="1" id="KW-0732">Signal</keyword>
<reference evidence="2 4" key="1">
    <citation type="submission" date="2015-03" db="EMBL/GenBank/DDBJ databases">
        <authorList>
            <person name="Lepp D."/>
            <person name="Hassan Y.I."/>
            <person name="Li X.-Z."/>
            <person name="Zhou T."/>
        </authorList>
    </citation>
    <scope>NUCLEOTIDE SEQUENCE [LARGE SCALE GENOMIC DNA]</scope>
    <source>
        <strain evidence="2 4">Cr7-05</strain>
    </source>
</reference>
<feature type="chain" id="PRO_5010418740" description="Minor curlin subunit" evidence="1">
    <location>
        <begin position="30"/>
        <end position="139"/>
    </location>
</feature>
<dbReference type="PATRIC" id="fig|728005.3.peg.3993"/>
<accession>A0A0F5PYT6</accession>
<dbReference type="RefSeq" id="WP_046170372.1">
    <property type="nucleotide sequence ID" value="NZ_FOMB01000007.1"/>
</dbReference>
<evidence type="ECO:0008006" key="6">
    <source>
        <dbReference type="Google" id="ProtNLM"/>
    </source>
</evidence>
<name>A0A0F5PYT6_9HYPH</name>
<evidence type="ECO:0000313" key="3">
    <source>
        <dbReference type="EMBL" id="SFC58002.1"/>
    </source>
</evidence>
<proteinExistence type="predicted"/>
<evidence type="ECO:0000313" key="5">
    <source>
        <dbReference type="Proteomes" id="UP000182258"/>
    </source>
</evidence>
<dbReference type="OrthoDB" id="7907227at2"/>
<dbReference type="EMBL" id="FOMB01000007">
    <property type="protein sequence ID" value="SFC58002.1"/>
    <property type="molecule type" value="Genomic_DNA"/>
</dbReference>
<keyword evidence="4" id="KW-1185">Reference proteome</keyword>
<protein>
    <recommendedName>
        <fullName evidence="6">Minor curlin subunit</fullName>
    </recommendedName>
</protein>
<sequence>MTTRFTKTFAAALAAVVIGAASLTAPALAAGQLSINFTPNDLDQQQALGAGLQIFSLMQGLSSTGANASQHGNNNGAGFNQNGLGNHGLIVQEGNGHQGTIQQNGLNNNCGLFQFGENTNGQCVQNGNGQSSLTTVFGF</sequence>
<evidence type="ECO:0000313" key="2">
    <source>
        <dbReference type="EMBL" id="KKC33536.1"/>
    </source>
</evidence>
<organism evidence="3 5">
    <name type="scientific">Devosia psychrophila</name>
    <dbReference type="NCBI Taxonomy" id="728005"/>
    <lineage>
        <taxon>Bacteria</taxon>
        <taxon>Pseudomonadati</taxon>
        <taxon>Pseudomonadota</taxon>
        <taxon>Alphaproteobacteria</taxon>
        <taxon>Hyphomicrobiales</taxon>
        <taxon>Devosiaceae</taxon>
        <taxon>Devosia</taxon>
    </lineage>
</organism>
<feature type="signal peptide" evidence="1">
    <location>
        <begin position="1"/>
        <end position="29"/>
    </location>
</feature>